<proteinExistence type="predicted"/>
<accession>A0A8K0RFM5</accession>
<evidence type="ECO:0000313" key="2">
    <source>
        <dbReference type="EMBL" id="KAH7092317.1"/>
    </source>
</evidence>
<protein>
    <submittedName>
        <fullName evidence="2">Uncharacterized protein</fullName>
    </submittedName>
</protein>
<dbReference type="EMBL" id="JAGMVJ010000003">
    <property type="protein sequence ID" value="KAH7092317.1"/>
    <property type="molecule type" value="Genomic_DNA"/>
</dbReference>
<organism evidence="2 3">
    <name type="scientific">Paraphoma chrysanthemicola</name>
    <dbReference type="NCBI Taxonomy" id="798071"/>
    <lineage>
        <taxon>Eukaryota</taxon>
        <taxon>Fungi</taxon>
        <taxon>Dikarya</taxon>
        <taxon>Ascomycota</taxon>
        <taxon>Pezizomycotina</taxon>
        <taxon>Dothideomycetes</taxon>
        <taxon>Pleosporomycetidae</taxon>
        <taxon>Pleosporales</taxon>
        <taxon>Pleosporineae</taxon>
        <taxon>Phaeosphaeriaceae</taxon>
        <taxon>Paraphoma</taxon>
    </lineage>
</organism>
<dbReference type="AlphaFoldDB" id="A0A8K0RFM5"/>
<evidence type="ECO:0000256" key="1">
    <source>
        <dbReference type="SAM" id="MobiDB-lite"/>
    </source>
</evidence>
<dbReference type="Proteomes" id="UP000813461">
    <property type="component" value="Unassembled WGS sequence"/>
</dbReference>
<reference evidence="2" key="1">
    <citation type="journal article" date="2021" name="Nat. Commun.">
        <title>Genetic determinants of endophytism in the Arabidopsis root mycobiome.</title>
        <authorList>
            <person name="Mesny F."/>
            <person name="Miyauchi S."/>
            <person name="Thiergart T."/>
            <person name="Pickel B."/>
            <person name="Atanasova L."/>
            <person name="Karlsson M."/>
            <person name="Huettel B."/>
            <person name="Barry K.W."/>
            <person name="Haridas S."/>
            <person name="Chen C."/>
            <person name="Bauer D."/>
            <person name="Andreopoulos W."/>
            <person name="Pangilinan J."/>
            <person name="LaButti K."/>
            <person name="Riley R."/>
            <person name="Lipzen A."/>
            <person name="Clum A."/>
            <person name="Drula E."/>
            <person name="Henrissat B."/>
            <person name="Kohler A."/>
            <person name="Grigoriev I.V."/>
            <person name="Martin F.M."/>
            <person name="Hacquard S."/>
        </authorList>
    </citation>
    <scope>NUCLEOTIDE SEQUENCE</scope>
    <source>
        <strain evidence="2">MPI-SDFR-AT-0120</strain>
    </source>
</reference>
<sequence>MNAELPTITEGDLNDRDKSSEEKRKWLEAGLHNPSREQDAKRWHGAHFLGHGSQGRAGLWVRVNETMNIDETIAARDVATMDPPKWTNPVSWRDQLPREIAIQVRLNEQNGHEHNIHRYLGHRISFWQRRYRIFNEACGLGDLFRALISYSKPWHKRRNMFRWLEAHPEIIEARERDETERGDADDEEDGETERIDLQDTIEEARNEYERERIRRQNDEADGLIREPAGT</sequence>
<comment type="caution">
    <text evidence="2">The sequence shown here is derived from an EMBL/GenBank/DDBJ whole genome shotgun (WGS) entry which is preliminary data.</text>
</comment>
<feature type="compositionally biased region" description="Basic and acidic residues" evidence="1">
    <location>
        <begin position="13"/>
        <end position="22"/>
    </location>
</feature>
<evidence type="ECO:0000313" key="3">
    <source>
        <dbReference type="Proteomes" id="UP000813461"/>
    </source>
</evidence>
<keyword evidence="3" id="KW-1185">Reference proteome</keyword>
<feature type="region of interest" description="Disordered" evidence="1">
    <location>
        <begin position="1"/>
        <end position="22"/>
    </location>
</feature>
<gene>
    <name evidence="2" type="ORF">FB567DRAFT_625351</name>
</gene>
<feature type="region of interest" description="Disordered" evidence="1">
    <location>
        <begin position="174"/>
        <end position="230"/>
    </location>
</feature>
<name>A0A8K0RFM5_9PLEO</name>
<dbReference type="OrthoDB" id="3673723at2759"/>
<feature type="compositionally biased region" description="Basic and acidic residues" evidence="1">
    <location>
        <begin position="192"/>
        <end position="224"/>
    </location>
</feature>